<evidence type="ECO:0000259" key="15">
    <source>
        <dbReference type="Pfam" id="PF04116"/>
    </source>
</evidence>
<feature type="transmembrane region" description="Helical" evidence="14">
    <location>
        <begin position="39"/>
        <end position="65"/>
    </location>
</feature>
<evidence type="ECO:0000313" key="16">
    <source>
        <dbReference type="EMBL" id="PRH86036.1"/>
    </source>
</evidence>
<feature type="transmembrane region" description="Helical" evidence="14">
    <location>
        <begin position="111"/>
        <end position="130"/>
    </location>
</feature>
<keyword evidence="11" id="KW-0443">Lipid metabolism</keyword>
<dbReference type="GO" id="GO:0016020">
    <property type="term" value="C:membrane"/>
    <property type="evidence" value="ECO:0007669"/>
    <property type="project" value="InterPro"/>
</dbReference>
<keyword evidence="4 14" id="KW-0812">Transmembrane</keyword>
<evidence type="ECO:0000256" key="9">
    <source>
        <dbReference type="ARBA" id="ARBA00022989"/>
    </source>
</evidence>
<reference evidence="16 17" key="1">
    <citation type="submission" date="2018-02" db="EMBL/GenBank/DDBJ databases">
        <title>Whole genome sequencing of endophytic bacterium.</title>
        <authorList>
            <person name="Eedara R."/>
            <person name="Podile A.R."/>
        </authorList>
    </citation>
    <scope>NUCLEOTIDE SEQUENCE [LARGE SCALE GENOMIC DNA]</scope>
    <source>
        <strain evidence="16 17">RP1T</strain>
    </source>
</reference>
<evidence type="ECO:0000256" key="2">
    <source>
        <dbReference type="ARBA" id="ARBA00004477"/>
    </source>
</evidence>
<feature type="transmembrane region" description="Helical" evidence="14">
    <location>
        <begin position="86"/>
        <end position="105"/>
    </location>
</feature>
<keyword evidence="8" id="KW-0862">Zinc</keyword>
<dbReference type="Pfam" id="PF04116">
    <property type="entry name" value="FA_hydroxylase"/>
    <property type="match status" value="1"/>
</dbReference>
<gene>
    <name evidence="16" type="ORF">C5L14_17415</name>
</gene>
<evidence type="ECO:0000256" key="5">
    <source>
        <dbReference type="ARBA" id="ARBA00022723"/>
    </source>
</evidence>
<dbReference type="EMBL" id="PUEJ01000006">
    <property type="protein sequence ID" value="PRH86036.1"/>
    <property type="molecule type" value="Genomic_DNA"/>
</dbReference>
<name>A0A2S9Q9K8_9HYPH</name>
<evidence type="ECO:0000256" key="7">
    <source>
        <dbReference type="ARBA" id="ARBA00022832"/>
    </source>
</evidence>
<evidence type="ECO:0000256" key="1">
    <source>
        <dbReference type="ARBA" id="ARBA00001947"/>
    </source>
</evidence>
<keyword evidence="9 14" id="KW-1133">Transmembrane helix</keyword>
<evidence type="ECO:0000256" key="8">
    <source>
        <dbReference type="ARBA" id="ARBA00022833"/>
    </source>
</evidence>
<keyword evidence="6" id="KW-0256">Endoplasmic reticulum</keyword>
<feature type="transmembrane region" description="Helical" evidence="14">
    <location>
        <begin position="12"/>
        <end position="33"/>
    </location>
</feature>
<dbReference type="GO" id="GO:0005506">
    <property type="term" value="F:iron ion binding"/>
    <property type="evidence" value="ECO:0007669"/>
    <property type="project" value="InterPro"/>
</dbReference>
<dbReference type="InterPro" id="IPR006694">
    <property type="entry name" value="Fatty_acid_hydroxylase"/>
</dbReference>
<protein>
    <recommendedName>
        <fullName evidence="15">Fatty acid hydroxylase domain-containing protein</fullName>
    </recommendedName>
</protein>
<feature type="domain" description="Fatty acid hydroxylase" evidence="15">
    <location>
        <begin position="46"/>
        <end position="177"/>
    </location>
</feature>
<sequence length="187" mass="21305">MVKRMRLNKILYFGDFVLCPAAAFGLLLLTLLQHDATAAGIWAMAFVLGCIGWTFVEYAVHRWVYHAVPFFDRMHDAHHQEPKGMIGAPSFLSVGVIFLVFYLPLYFASQAFAGGFTSGILLGYVAYMLVHHASHHWSPQPGSLLYRLRLAHMVHHYRGEEGNYGVVTSFWDHIFSTYVEPQRRRAS</sequence>
<keyword evidence="3" id="KW-0444">Lipid biosynthesis</keyword>
<dbReference type="AlphaFoldDB" id="A0A2S9Q9K8"/>
<keyword evidence="12 14" id="KW-0472">Membrane</keyword>
<evidence type="ECO:0000256" key="6">
    <source>
        <dbReference type="ARBA" id="ARBA00022824"/>
    </source>
</evidence>
<dbReference type="Proteomes" id="UP000237682">
    <property type="component" value="Unassembled WGS sequence"/>
</dbReference>
<evidence type="ECO:0000313" key="17">
    <source>
        <dbReference type="Proteomes" id="UP000237682"/>
    </source>
</evidence>
<evidence type="ECO:0000256" key="11">
    <source>
        <dbReference type="ARBA" id="ARBA00023098"/>
    </source>
</evidence>
<proteinExistence type="predicted"/>
<evidence type="ECO:0000256" key="14">
    <source>
        <dbReference type="SAM" id="Phobius"/>
    </source>
</evidence>
<keyword evidence="13" id="KW-0275">Fatty acid biosynthesis</keyword>
<comment type="caution">
    <text evidence="16">The sequence shown here is derived from an EMBL/GenBank/DDBJ whole genome shotgun (WGS) entry which is preliminary data.</text>
</comment>
<keyword evidence="17" id="KW-1185">Reference proteome</keyword>
<organism evidence="16 17">
    <name type="scientific">Labrys okinawensis</name>
    <dbReference type="NCBI Taxonomy" id="346911"/>
    <lineage>
        <taxon>Bacteria</taxon>
        <taxon>Pseudomonadati</taxon>
        <taxon>Pseudomonadota</taxon>
        <taxon>Alphaproteobacteria</taxon>
        <taxon>Hyphomicrobiales</taxon>
        <taxon>Xanthobacteraceae</taxon>
        <taxon>Labrys</taxon>
    </lineage>
</organism>
<keyword evidence="10" id="KW-0560">Oxidoreductase</keyword>
<dbReference type="InterPro" id="IPR014430">
    <property type="entry name" value="Scs7"/>
</dbReference>
<evidence type="ECO:0000256" key="12">
    <source>
        <dbReference type="ARBA" id="ARBA00023136"/>
    </source>
</evidence>
<accession>A0A2S9Q9K8</accession>
<comment type="cofactor">
    <cofactor evidence="1">
        <name>Zn(2+)</name>
        <dbReference type="ChEBI" id="CHEBI:29105"/>
    </cofactor>
</comment>
<dbReference type="PANTHER" id="PTHR12863:SF1">
    <property type="entry name" value="FATTY ACID 2-HYDROXYLASE"/>
    <property type="match status" value="1"/>
</dbReference>
<dbReference type="GO" id="GO:0006633">
    <property type="term" value="P:fatty acid biosynthetic process"/>
    <property type="evidence" value="ECO:0007669"/>
    <property type="project" value="UniProtKB-KW"/>
</dbReference>
<keyword evidence="7" id="KW-0276">Fatty acid metabolism</keyword>
<evidence type="ECO:0000256" key="3">
    <source>
        <dbReference type="ARBA" id="ARBA00022516"/>
    </source>
</evidence>
<evidence type="ECO:0000256" key="4">
    <source>
        <dbReference type="ARBA" id="ARBA00022692"/>
    </source>
</evidence>
<dbReference type="GO" id="GO:0080132">
    <property type="term" value="F:fatty acid 2-hydroxylase activity"/>
    <property type="evidence" value="ECO:0007669"/>
    <property type="project" value="InterPro"/>
</dbReference>
<evidence type="ECO:0000256" key="13">
    <source>
        <dbReference type="ARBA" id="ARBA00023160"/>
    </source>
</evidence>
<dbReference type="OrthoDB" id="5291370at2"/>
<dbReference type="PANTHER" id="PTHR12863">
    <property type="entry name" value="FATTY ACID HYDROXYLASE"/>
    <property type="match status" value="1"/>
</dbReference>
<comment type="subcellular location">
    <subcellularLocation>
        <location evidence="2">Endoplasmic reticulum membrane</location>
        <topology evidence="2">Multi-pass membrane protein</topology>
    </subcellularLocation>
</comment>
<keyword evidence="5" id="KW-0479">Metal-binding</keyword>
<evidence type="ECO:0000256" key="10">
    <source>
        <dbReference type="ARBA" id="ARBA00023002"/>
    </source>
</evidence>